<dbReference type="Proteomes" id="UP000006502">
    <property type="component" value="Chromosome"/>
</dbReference>
<evidence type="ECO:0000313" key="2">
    <source>
        <dbReference type="Proteomes" id="UP000006502"/>
    </source>
</evidence>
<sequence length="153" mass="17164">MGYQKLAATVASFLVAGSVGGTTLYTQLPVEQVEQKIAPEPPRENTYTFKFNDQTYTLKCRDGYLPIDDAEVIHRGNIKLSIACTKIGGRYVTSNVLNWKDYQQNRQGIKCQSNNKGELDYTCTFKGNQPTVRAATARYIPADSYKKEILLIN</sequence>
<dbReference type="STRING" id="1212765.MHLP_01205"/>
<reference evidence="2" key="2">
    <citation type="submission" date="2012-07" db="EMBL/GenBank/DDBJ databases">
        <title>Complete genome sequence of 'Candidatus Mycoplasma haemolamae'.</title>
        <authorList>
            <person name="Guimaraes A.M.S."/>
            <person name="Toth B."/>
            <person name="Santos A.P."/>
            <person name="Nascimento N.C."/>
            <person name="Sojka J.E."/>
            <person name="Messick J.B."/>
        </authorList>
    </citation>
    <scope>NUCLEOTIDE SEQUENCE [LARGE SCALE GENOMIC DNA]</scope>
    <source>
        <strain evidence="2">Purdue</strain>
    </source>
</reference>
<protein>
    <submittedName>
        <fullName evidence="1">Uncharacterized protein</fullName>
    </submittedName>
</protein>
<gene>
    <name evidence="1" type="ordered locus">MHLP_01205</name>
</gene>
<keyword evidence="2" id="KW-1185">Reference proteome</keyword>
<dbReference type="AlphaFoldDB" id="I7CEX8"/>
<organism evidence="1 2">
    <name type="scientific">Mycoplasma haematolamae (strain Purdue)</name>
    <dbReference type="NCBI Taxonomy" id="1212765"/>
    <lineage>
        <taxon>Bacteria</taxon>
        <taxon>Bacillati</taxon>
        <taxon>Mycoplasmatota</taxon>
        <taxon>Mollicutes</taxon>
        <taxon>Mycoplasmataceae</taxon>
        <taxon>Mycoplasma</taxon>
    </lineage>
</organism>
<dbReference type="EMBL" id="CP003731">
    <property type="protein sequence ID" value="AFO51821.1"/>
    <property type="molecule type" value="Genomic_DNA"/>
</dbReference>
<proteinExistence type="predicted"/>
<reference evidence="1 2" key="1">
    <citation type="journal article" date="2012" name="J. Bacteriol.">
        <title>Genome Sequence of "Candidatus Mycoplasma haemolamae" Strain Purdue, a Red Blood Cell Pathogen of Alpacas (Vicugna pacos) and Llamas (Lama glama).</title>
        <authorList>
            <person name="Guimaraes A.M."/>
            <person name="Toth B."/>
            <person name="Santos A.P."/>
            <person name="do Nascimento N.C."/>
            <person name="Kritchevsky J.E."/>
            <person name="Messick J.B."/>
        </authorList>
    </citation>
    <scope>NUCLEOTIDE SEQUENCE [LARGE SCALE GENOMIC DNA]</scope>
    <source>
        <strain evidence="1 2">Purdue</strain>
    </source>
</reference>
<dbReference type="PATRIC" id="fig|1212765.3.peg.271"/>
<dbReference type="KEGG" id="mhl:MHLP_01205"/>
<evidence type="ECO:0000313" key="1">
    <source>
        <dbReference type="EMBL" id="AFO51821.1"/>
    </source>
</evidence>
<accession>I7CEX8</accession>
<dbReference type="HOGENOM" id="CLU_137333_0_0_14"/>
<name>I7CEX8_MYCHA</name>